<dbReference type="Gene3D" id="3.40.225.10">
    <property type="entry name" value="Class II aldolase/adducin N-terminal domain"/>
    <property type="match status" value="1"/>
</dbReference>
<dbReference type="Proteomes" id="UP000580043">
    <property type="component" value="Unassembled WGS sequence"/>
</dbReference>
<dbReference type="GO" id="GO:0046872">
    <property type="term" value="F:metal ion binding"/>
    <property type="evidence" value="ECO:0007669"/>
    <property type="project" value="UniProtKB-KW"/>
</dbReference>
<evidence type="ECO:0000313" key="6">
    <source>
        <dbReference type="Proteomes" id="UP000580043"/>
    </source>
</evidence>
<evidence type="ECO:0000259" key="4">
    <source>
        <dbReference type="SMART" id="SM01007"/>
    </source>
</evidence>
<proteinExistence type="predicted"/>
<evidence type="ECO:0000256" key="1">
    <source>
        <dbReference type="ARBA" id="ARBA00022723"/>
    </source>
</evidence>
<dbReference type="InterPro" id="IPR050197">
    <property type="entry name" value="Aldolase_class_II_sugar_metab"/>
</dbReference>
<organism evidence="5 6">
    <name type="scientific">Zoogloea dura</name>
    <dbReference type="NCBI Taxonomy" id="2728840"/>
    <lineage>
        <taxon>Bacteria</taxon>
        <taxon>Pseudomonadati</taxon>
        <taxon>Pseudomonadota</taxon>
        <taxon>Betaproteobacteria</taxon>
        <taxon>Rhodocyclales</taxon>
        <taxon>Zoogloeaceae</taxon>
        <taxon>Zoogloea</taxon>
    </lineage>
</organism>
<feature type="compositionally biased region" description="Low complexity" evidence="3">
    <location>
        <begin position="213"/>
        <end position="229"/>
    </location>
</feature>
<dbReference type="PANTHER" id="PTHR22789:SF0">
    <property type="entry name" value="3-OXO-TETRONATE 4-PHOSPHATE DECARBOXYLASE-RELATED"/>
    <property type="match status" value="1"/>
</dbReference>
<dbReference type="EMBL" id="JABBGA010000004">
    <property type="protein sequence ID" value="NML25437.1"/>
    <property type="molecule type" value="Genomic_DNA"/>
</dbReference>
<gene>
    <name evidence="5" type="ORF">HHL15_06765</name>
</gene>
<keyword evidence="1" id="KW-0479">Metal-binding</keyword>
<accession>A0A848FZT0</accession>
<evidence type="ECO:0000256" key="2">
    <source>
        <dbReference type="ARBA" id="ARBA00023239"/>
    </source>
</evidence>
<protein>
    <submittedName>
        <fullName evidence="5">Class II aldolase</fullName>
    </submittedName>
</protein>
<keyword evidence="2" id="KW-0456">Lyase</keyword>
<dbReference type="PANTHER" id="PTHR22789">
    <property type="entry name" value="FUCULOSE PHOSPHATE ALDOLASE"/>
    <property type="match status" value="1"/>
</dbReference>
<dbReference type="GO" id="GO:0005829">
    <property type="term" value="C:cytosol"/>
    <property type="evidence" value="ECO:0007669"/>
    <property type="project" value="TreeGrafter"/>
</dbReference>
<feature type="region of interest" description="Disordered" evidence="3">
    <location>
        <begin position="209"/>
        <end position="229"/>
    </location>
</feature>
<comment type="caution">
    <text evidence="5">The sequence shown here is derived from an EMBL/GenBank/DDBJ whole genome shotgun (WGS) entry which is preliminary data.</text>
</comment>
<evidence type="ECO:0000256" key="3">
    <source>
        <dbReference type="SAM" id="MobiDB-lite"/>
    </source>
</evidence>
<feature type="domain" description="Class II aldolase/adducin N-terminal" evidence="4">
    <location>
        <begin position="8"/>
        <end position="182"/>
    </location>
</feature>
<dbReference type="Pfam" id="PF00596">
    <property type="entry name" value="Aldolase_II"/>
    <property type="match status" value="1"/>
</dbReference>
<dbReference type="GO" id="GO:0019323">
    <property type="term" value="P:pentose catabolic process"/>
    <property type="evidence" value="ECO:0007669"/>
    <property type="project" value="TreeGrafter"/>
</dbReference>
<dbReference type="GO" id="GO:0016832">
    <property type="term" value="F:aldehyde-lyase activity"/>
    <property type="evidence" value="ECO:0007669"/>
    <property type="project" value="TreeGrafter"/>
</dbReference>
<dbReference type="InterPro" id="IPR036409">
    <property type="entry name" value="Aldolase_II/adducin_N_sf"/>
</dbReference>
<reference evidence="5 6" key="1">
    <citation type="submission" date="2020-04" db="EMBL/GenBank/DDBJ databases">
        <title>Zoogloea sp. G-4-1-14 isolated from soil.</title>
        <authorList>
            <person name="Dahal R.H."/>
        </authorList>
    </citation>
    <scope>NUCLEOTIDE SEQUENCE [LARGE SCALE GENOMIC DNA]</scope>
    <source>
        <strain evidence="5 6">G-4-1-14</strain>
    </source>
</reference>
<keyword evidence="6" id="KW-1185">Reference proteome</keyword>
<dbReference type="SUPFAM" id="SSF53639">
    <property type="entry name" value="AraD/HMP-PK domain-like"/>
    <property type="match status" value="1"/>
</dbReference>
<name>A0A848FZT0_9RHOO</name>
<dbReference type="InterPro" id="IPR001303">
    <property type="entry name" value="Aldolase_II/adducin_N"/>
</dbReference>
<dbReference type="RefSeq" id="WP_169145075.1">
    <property type="nucleotide sequence ID" value="NZ_JABBGA010000004.1"/>
</dbReference>
<sequence>MNENVLRAGLLATAQAMASNGLNAGTAGNASVRSNSGFLITPSGRSYEDCGPEDMSLMAMDGSWQGPFAPSSEWRIHRDILAARPEAGAVLHAHSPFATALACLRRNIPAFHYMIARFGGRDIRCAPYATFGTQALSDGALEALEGRSACLLANHGMLVFGTDLRRTLALAIEFETLCEQYWRACQLGTPTILSTSEMDEVIERFKSYGRPQPAAAPGASDTAAPTGQD</sequence>
<evidence type="ECO:0000313" key="5">
    <source>
        <dbReference type="EMBL" id="NML25437.1"/>
    </source>
</evidence>
<dbReference type="AlphaFoldDB" id="A0A848FZT0"/>
<dbReference type="SMART" id="SM01007">
    <property type="entry name" value="Aldolase_II"/>
    <property type="match status" value="1"/>
</dbReference>